<dbReference type="InterPro" id="IPR029058">
    <property type="entry name" value="AB_hydrolase_fold"/>
</dbReference>
<evidence type="ECO:0000259" key="1">
    <source>
        <dbReference type="Pfam" id="PF00561"/>
    </source>
</evidence>
<dbReference type="Proteomes" id="UP000177701">
    <property type="component" value="Unassembled WGS sequence"/>
</dbReference>
<dbReference type="Gene3D" id="3.40.50.1820">
    <property type="entry name" value="alpha/beta hydrolase"/>
    <property type="match status" value="1"/>
</dbReference>
<dbReference type="EMBL" id="MEYH01000035">
    <property type="protein sequence ID" value="OGD16389.1"/>
    <property type="molecule type" value="Genomic_DNA"/>
</dbReference>
<accession>A0A1F5AD04</accession>
<dbReference type="AlphaFoldDB" id="A0A1F5AD04"/>
<dbReference type="STRING" id="1797291.A2V47_02775"/>
<dbReference type="SUPFAM" id="SSF53474">
    <property type="entry name" value="alpha/beta-Hydrolases"/>
    <property type="match status" value="1"/>
</dbReference>
<comment type="caution">
    <text evidence="2">The sequence shown here is derived from an EMBL/GenBank/DDBJ whole genome shotgun (WGS) entry which is preliminary data.</text>
</comment>
<proteinExistence type="predicted"/>
<dbReference type="InterPro" id="IPR000639">
    <property type="entry name" value="Epox_hydrolase-like"/>
</dbReference>
<feature type="domain" description="AB hydrolase-1" evidence="1">
    <location>
        <begin position="52"/>
        <end position="290"/>
    </location>
</feature>
<dbReference type="PRINTS" id="PR00111">
    <property type="entry name" value="ABHYDROLASE"/>
</dbReference>
<name>A0A1F5AD04_9BACT</name>
<sequence>MVNSKKKLWAIILLVLVLFILVTFEFQAEEKIGPKENAQIRYRIIEGDPSLTILFIHGLGENLRTWEKIEKQLKIPYRLVFVDLPGHGQSPLQRRTNYSHKNLADLLWEFVDIIGAGDLVIVGHSLGGNLALRMAAMRPEKTKGLFLLSPSVFNTGGFPFPRLITNNIFIRPFLNAVIQRTACSTKKLTKILKQVVFDETVVDEDLTERIIKPIIDNPKSYLTLIYLFRDSSRNHRLPDFQKIQAPVLVINGALDPWIKPEEALRLTHILPKGKLFLLPFCGHLPQEEKPNEVTQKLEEFMKNLNIRITGCSQ</sequence>
<gene>
    <name evidence="2" type="ORF">A2V47_02775</name>
</gene>
<dbReference type="PANTHER" id="PTHR46438">
    <property type="entry name" value="ALPHA/BETA-HYDROLASES SUPERFAMILY PROTEIN"/>
    <property type="match status" value="1"/>
</dbReference>
<dbReference type="PANTHER" id="PTHR46438:SF11">
    <property type="entry name" value="LIPASE-RELATED"/>
    <property type="match status" value="1"/>
</dbReference>
<dbReference type="Pfam" id="PF00561">
    <property type="entry name" value="Abhydrolase_1"/>
    <property type="match status" value="1"/>
</dbReference>
<organism evidence="2 3">
    <name type="scientific">Candidatus Sediminicultor quintus</name>
    <dbReference type="NCBI Taxonomy" id="1797291"/>
    <lineage>
        <taxon>Bacteria</taxon>
        <taxon>Pseudomonadati</taxon>
        <taxon>Atribacterota</taxon>
        <taxon>Candidatus Phoenicimicrobiia</taxon>
        <taxon>Candidatus Pheonicimicrobiales</taxon>
        <taxon>Candidatus Phoenicimicrobiaceae</taxon>
        <taxon>Candidatus Sediminicultor</taxon>
    </lineage>
</organism>
<protein>
    <recommendedName>
        <fullName evidence="1">AB hydrolase-1 domain-containing protein</fullName>
    </recommendedName>
</protein>
<reference evidence="2 3" key="1">
    <citation type="journal article" date="2016" name="Nat. Commun.">
        <title>Thousands of microbial genomes shed light on interconnected biogeochemical processes in an aquifer system.</title>
        <authorList>
            <person name="Anantharaman K."/>
            <person name="Brown C.T."/>
            <person name="Hug L.A."/>
            <person name="Sharon I."/>
            <person name="Castelle C.J."/>
            <person name="Probst A.J."/>
            <person name="Thomas B.C."/>
            <person name="Singh A."/>
            <person name="Wilkins M.J."/>
            <person name="Karaoz U."/>
            <person name="Brodie E.L."/>
            <person name="Williams K.H."/>
            <person name="Hubbard S.S."/>
            <person name="Banfield J.F."/>
        </authorList>
    </citation>
    <scope>NUCLEOTIDE SEQUENCE [LARGE SCALE GENOMIC DNA]</scope>
</reference>
<dbReference type="GO" id="GO:0003824">
    <property type="term" value="F:catalytic activity"/>
    <property type="evidence" value="ECO:0007669"/>
    <property type="project" value="InterPro"/>
</dbReference>
<evidence type="ECO:0000313" key="2">
    <source>
        <dbReference type="EMBL" id="OGD16389.1"/>
    </source>
</evidence>
<dbReference type="PRINTS" id="PR00412">
    <property type="entry name" value="EPOXHYDRLASE"/>
</dbReference>
<evidence type="ECO:0000313" key="3">
    <source>
        <dbReference type="Proteomes" id="UP000177701"/>
    </source>
</evidence>
<dbReference type="InterPro" id="IPR000073">
    <property type="entry name" value="AB_hydrolase_1"/>
</dbReference>